<evidence type="ECO:0000313" key="1">
    <source>
        <dbReference type="EMBL" id="MBB3144890.1"/>
    </source>
</evidence>
<dbReference type="AlphaFoldDB" id="A0A839U7B6"/>
<sequence length="69" mass="8209">MTERYRDFDIHYEPPPIPDRRWDWHYVHVEYCGDGDDRCGDASSLVEAKGMIDLWHAEQAEDFNHDIGE</sequence>
<accession>A0A839U7B6</accession>
<comment type="caution">
    <text evidence="1">The sequence shown here is derived from an EMBL/GenBank/DDBJ whole genome shotgun (WGS) entry which is preliminary data.</text>
</comment>
<name>A0A839U7B6_9HYPH</name>
<reference evidence="1 2" key="1">
    <citation type="submission" date="2020-08" db="EMBL/GenBank/DDBJ databases">
        <title>Genomic Encyclopedia of Type Strains, Phase III (KMG-III): the genomes of soil and plant-associated and newly described type strains.</title>
        <authorList>
            <person name="Whitman W."/>
        </authorList>
    </citation>
    <scope>NUCLEOTIDE SEQUENCE [LARGE SCALE GENOMIC DNA]</scope>
    <source>
        <strain evidence="1 2">CECT 7015</strain>
    </source>
</reference>
<keyword evidence="2" id="KW-1185">Reference proteome</keyword>
<evidence type="ECO:0000313" key="2">
    <source>
        <dbReference type="Proteomes" id="UP000554520"/>
    </source>
</evidence>
<dbReference type="RefSeq" id="WP_183661267.1">
    <property type="nucleotide sequence ID" value="NZ_JACHXN010000003.1"/>
</dbReference>
<proteinExistence type="predicted"/>
<protein>
    <submittedName>
        <fullName evidence="1">Uncharacterized protein</fullName>
    </submittedName>
</protein>
<dbReference type="Proteomes" id="UP000554520">
    <property type="component" value="Unassembled WGS sequence"/>
</dbReference>
<gene>
    <name evidence="1" type="ORF">FHS21_001291</name>
</gene>
<dbReference type="EMBL" id="JACHXN010000003">
    <property type="protein sequence ID" value="MBB3144890.1"/>
    <property type="molecule type" value="Genomic_DNA"/>
</dbReference>
<organism evidence="1 2">
    <name type="scientific">Phyllobacterium trifolii</name>
    <dbReference type="NCBI Taxonomy" id="300193"/>
    <lineage>
        <taxon>Bacteria</taxon>
        <taxon>Pseudomonadati</taxon>
        <taxon>Pseudomonadota</taxon>
        <taxon>Alphaproteobacteria</taxon>
        <taxon>Hyphomicrobiales</taxon>
        <taxon>Phyllobacteriaceae</taxon>
        <taxon>Phyllobacterium</taxon>
    </lineage>
</organism>